<feature type="non-terminal residue" evidence="1">
    <location>
        <position position="1"/>
    </location>
</feature>
<organism evidence="1">
    <name type="scientific">marine sediment metagenome</name>
    <dbReference type="NCBI Taxonomy" id="412755"/>
    <lineage>
        <taxon>unclassified sequences</taxon>
        <taxon>metagenomes</taxon>
        <taxon>ecological metagenomes</taxon>
    </lineage>
</organism>
<sequence length="30" mass="3608">LYIQPVKYTFELKLRERGKRGPCPQTVYSH</sequence>
<dbReference type="EMBL" id="BARS01045102">
    <property type="protein sequence ID" value="GAG29422.1"/>
    <property type="molecule type" value="Genomic_DNA"/>
</dbReference>
<name>X0X1W3_9ZZZZ</name>
<evidence type="ECO:0000313" key="1">
    <source>
        <dbReference type="EMBL" id="GAG29422.1"/>
    </source>
</evidence>
<proteinExistence type="predicted"/>
<accession>X0X1W3</accession>
<comment type="caution">
    <text evidence="1">The sequence shown here is derived from an EMBL/GenBank/DDBJ whole genome shotgun (WGS) entry which is preliminary data.</text>
</comment>
<gene>
    <name evidence="1" type="ORF">S01H1_68040</name>
</gene>
<protein>
    <submittedName>
        <fullName evidence="1">Uncharacterized protein</fullName>
    </submittedName>
</protein>
<dbReference type="AlphaFoldDB" id="X0X1W3"/>
<reference evidence="1" key="1">
    <citation type="journal article" date="2014" name="Front. Microbiol.">
        <title>High frequency of phylogenetically diverse reductive dehalogenase-homologous genes in deep subseafloor sedimentary metagenomes.</title>
        <authorList>
            <person name="Kawai M."/>
            <person name="Futagami T."/>
            <person name="Toyoda A."/>
            <person name="Takaki Y."/>
            <person name="Nishi S."/>
            <person name="Hori S."/>
            <person name="Arai W."/>
            <person name="Tsubouchi T."/>
            <person name="Morono Y."/>
            <person name="Uchiyama I."/>
            <person name="Ito T."/>
            <person name="Fujiyama A."/>
            <person name="Inagaki F."/>
            <person name="Takami H."/>
        </authorList>
    </citation>
    <scope>NUCLEOTIDE SEQUENCE</scope>
    <source>
        <strain evidence="1">Expedition CK06-06</strain>
    </source>
</reference>